<dbReference type="InterPro" id="IPR023415">
    <property type="entry name" value="LDLR_class-A_CS"/>
</dbReference>
<keyword evidence="6 9" id="KW-0472">Membrane</keyword>
<dbReference type="Proteomes" id="UP000759131">
    <property type="component" value="Unassembled WGS sequence"/>
</dbReference>
<keyword evidence="7 8" id="KW-1015">Disulfide bond</keyword>
<dbReference type="AlphaFoldDB" id="A0A7R9KRQ3"/>
<accession>A0A7R9KRQ3</accession>
<keyword evidence="11" id="KW-1185">Reference proteome</keyword>
<dbReference type="EMBL" id="OC860017">
    <property type="protein sequence ID" value="CAD7628186.1"/>
    <property type="molecule type" value="Genomic_DNA"/>
</dbReference>
<dbReference type="CDD" id="cd00112">
    <property type="entry name" value="LDLa"/>
    <property type="match status" value="2"/>
</dbReference>
<protein>
    <submittedName>
        <fullName evidence="10">Uncharacterized protein</fullName>
    </submittedName>
</protein>
<dbReference type="EMBL" id="CAJPIZ010005442">
    <property type="protein sequence ID" value="CAG2108616.1"/>
    <property type="molecule type" value="Genomic_DNA"/>
</dbReference>
<comment type="subcellular location">
    <subcellularLocation>
        <location evidence="2">Endomembrane system</location>
    </subcellularLocation>
    <subcellularLocation>
        <location evidence="1">Membrane</location>
        <topology evidence="1">Single-pass membrane protein</topology>
    </subcellularLocation>
</comment>
<dbReference type="PROSITE" id="PS01209">
    <property type="entry name" value="LDLRA_1"/>
    <property type="match status" value="2"/>
</dbReference>
<evidence type="ECO:0000256" key="9">
    <source>
        <dbReference type="SAM" id="Phobius"/>
    </source>
</evidence>
<evidence type="ECO:0000256" key="3">
    <source>
        <dbReference type="ARBA" id="ARBA00022692"/>
    </source>
</evidence>
<evidence type="ECO:0000313" key="10">
    <source>
        <dbReference type="EMBL" id="CAD7628186.1"/>
    </source>
</evidence>
<dbReference type="InterPro" id="IPR002172">
    <property type="entry name" value="LDrepeatLR_classA_rpt"/>
</dbReference>
<evidence type="ECO:0000256" key="6">
    <source>
        <dbReference type="ARBA" id="ARBA00023136"/>
    </source>
</evidence>
<dbReference type="GO" id="GO:0012505">
    <property type="term" value="C:endomembrane system"/>
    <property type="evidence" value="ECO:0007669"/>
    <property type="project" value="UniProtKB-SubCell"/>
</dbReference>
<dbReference type="Gene3D" id="4.10.400.10">
    <property type="entry name" value="Low-density Lipoprotein Receptor"/>
    <property type="match status" value="2"/>
</dbReference>
<feature type="disulfide bond" evidence="8">
    <location>
        <begin position="237"/>
        <end position="252"/>
    </location>
</feature>
<keyword evidence="3 9" id="KW-0812">Transmembrane</keyword>
<dbReference type="InterPro" id="IPR036055">
    <property type="entry name" value="LDL_receptor-like_sf"/>
</dbReference>
<feature type="non-terminal residue" evidence="10">
    <location>
        <position position="1"/>
    </location>
</feature>
<sequence>TQNYPGDYPVGSIFHWLLNSDNSMGNEPKWTMALITFDDIDLNVYHSLSVNNQLIKRKTGNKLDQLPADMVVPLPFNITMDTCTMFPYDHFGQTSARGIKARVTPANCGGAYTVKLGQVLTIKGVTTGSQLDVRCVLTVTAQDDPDHYPFDRHLVLMYPPYATPWVVYDSNTLRDDRKLKHDHVWNYWYTTSTNTMIVLLNHTYNGRLYEPTLTVKAQVCAKMCDNGQRCLLPNFRCNGVDDCGDWSDERNCNPMPTCPPRVTNRGGSIAKGNEHLGTDCNPDKPRPTLNAPTGKLAINIAPHKLAGHTCEWLINGTGAWVPAIIHMDIQAMTLNSRDLLRVTTRDGKSVLYEHYGQLEPGVILLPTGHKVVRVTLTLSSDPWDRKWDVDYNTKDLRAQLTRIDSPGRYVFPYSHRDMKFPSTGLDFDLVFESRHAQSKLLISMEPGHLNGGTIRFYQVEKYGMEQLFDSNTTRPEFLLSTGQQIVVMIRGYRRESTSSANIRFMYEVVDSQCSQYKQITETQNVTTVLLPDTQALQTLHQFKCVNIYEHHDVLARFELQLDQFKAFINSADIMTVSDGLSQQCPPLAVIERQLLDTYWRTKYLQSTTNTITVTYESRRVVNTTRSDDNLIGIQTVYHGSNYKFPSDELTYQLRINMNTTTHIQSNPGIYTFETDNDHQLVLELNASVILPGSSNQPLFDVYNNVDRDVSNRHKLITLYSGSYGPSIIPSNTNQLKLVLNQWVDYQLVVRRVLREGNCNTTADWHSITGFNVNTQSLKRCWLLMPGRPDRTNTSVILRWTEIKHATPDDWITLYKGSMYQGQGYESIIGIINIGLMTNMPDVILAANETYTLQVWRSDNVYSVRPLLVTLSVEYTNRDVMDKNITFNDHELTVNTPNHPGNYPVGSIFNWQMNGEISTGNGPNWTMALITFSDIELAATHSLSLNNQLYNRNYEPDKMPADMVLPLPFNITMDTRTIVPPYDPMLPPYHGSISGRGIKARITPGNCGGAYIVRLGQQITIKPVTTGSQLDYRCVLTVTAQRDPDQYPYDTDRHLVINYLADIPAYTRWDVYDSKTRRGDRKFVKGRWDYWHSTSTNTMVIVLNHTDGGLINQPTFTVKARVCEKMCDNDQRCILPNFRCDGVDDCGDWSDERDCNPMPTCPPRVTNRGAWIGWIVLVGMTTLLISGALVWAVVRYVSRKRNGYAIRIE</sequence>
<dbReference type="InterPro" id="IPR050685">
    <property type="entry name" value="LDLR"/>
</dbReference>
<dbReference type="Pfam" id="PF00057">
    <property type="entry name" value="Ldl_recept_a"/>
    <property type="match status" value="1"/>
</dbReference>
<organism evidence="10">
    <name type="scientific">Medioppia subpectinata</name>
    <dbReference type="NCBI Taxonomy" id="1979941"/>
    <lineage>
        <taxon>Eukaryota</taxon>
        <taxon>Metazoa</taxon>
        <taxon>Ecdysozoa</taxon>
        <taxon>Arthropoda</taxon>
        <taxon>Chelicerata</taxon>
        <taxon>Arachnida</taxon>
        <taxon>Acari</taxon>
        <taxon>Acariformes</taxon>
        <taxon>Sarcoptiformes</taxon>
        <taxon>Oribatida</taxon>
        <taxon>Brachypylina</taxon>
        <taxon>Oppioidea</taxon>
        <taxon>Oppiidae</taxon>
        <taxon>Medioppia</taxon>
    </lineage>
</organism>
<dbReference type="OrthoDB" id="6514358at2759"/>
<evidence type="ECO:0000256" key="7">
    <source>
        <dbReference type="ARBA" id="ARBA00023157"/>
    </source>
</evidence>
<comment type="caution">
    <text evidence="8">Lacks conserved residue(s) required for the propagation of feature annotation.</text>
</comment>
<reference evidence="10" key="1">
    <citation type="submission" date="2020-11" db="EMBL/GenBank/DDBJ databases">
        <authorList>
            <person name="Tran Van P."/>
        </authorList>
    </citation>
    <scope>NUCLEOTIDE SEQUENCE</scope>
</reference>
<feature type="transmembrane region" description="Helical" evidence="9">
    <location>
        <begin position="1170"/>
        <end position="1193"/>
    </location>
</feature>
<keyword evidence="5 9" id="KW-1133">Transmembrane helix</keyword>
<dbReference type="GO" id="GO:0005886">
    <property type="term" value="C:plasma membrane"/>
    <property type="evidence" value="ECO:0007669"/>
    <property type="project" value="TreeGrafter"/>
</dbReference>
<evidence type="ECO:0000313" key="11">
    <source>
        <dbReference type="Proteomes" id="UP000759131"/>
    </source>
</evidence>
<name>A0A7R9KRQ3_9ACAR</name>
<dbReference type="PANTHER" id="PTHR24270">
    <property type="entry name" value="LOW-DENSITY LIPOPROTEIN RECEPTOR-RELATED"/>
    <property type="match status" value="1"/>
</dbReference>
<evidence type="ECO:0000256" key="8">
    <source>
        <dbReference type="PROSITE-ProRule" id="PRU00124"/>
    </source>
</evidence>
<dbReference type="PROSITE" id="PS50068">
    <property type="entry name" value="LDLRA_2"/>
    <property type="match status" value="2"/>
</dbReference>
<feature type="disulfide bond" evidence="8">
    <location>
        <begin position="1139"/>
        <end position="1154"/>
    </location>
</feature>
<evidence type="ECO:0000256" key="1">
    <source>
        <dbReference type="ARBA" id="ARBA00004167"/>
    </source>
</evidence>
<proteinExistence type="predicted"/>
<dbReference type="SUPFAM" id="SSF57424">
    <property type="entry name" value="LDL receptor-like module"/>
    <property type="match status" value="2"/>
</dbReference>
<dbReference type="GO" id="GO:0016192">
    <property type="term" value="P:vesicle-mediated transport"/>
    <property type="evidence" value="ECO:0007669"/>
    <property type="project" value="UniProtKB-ARBA"/>
</dbReference>
<dbReference type="SMART" id="SM00192">
    <property type="entry name" value="LDLa"/>
    <property type="match status" value="2"/>
</dbReference>
<gene>
    <name evidence="10" type="ORF">OSB1V03_LOCUS8608</name>
</gene>
<keyword evidence="4" id="KW-0677">Repeat</keyword>
<evidence type="ECO:0000256" key="5">
    <source>
        <dbReference type="ARBA" id="ARBA00022989"/>
    </source>
</evidence>
<dbReference type="PRINTS" id="PR00261">
    <property type="entry name" value="LDLRECEPTOR"/>
</dbReference>
<evidence type="ECO:0000256" key="4">
    <source>
        <dbReference type="ARBA" id="ARBA00022737"/>
    </source>
</evidence>
<evidence type="ECO:0000256" key="2">
    <source>
        <dbReference type="ARBA" id="ARBA00004308"/>
    </source>
</evidence>